<feature type="region of interest" description="Disordered" evidence="1">
    <location>
        <begin position="101"/>
        <end position="122"/>
    </location>
</feature>
<dbReference type="AlphaFoldDB" id="A0A9X2AZY5"/>
<protein>
    <submittedName>
        <fullName evidence="2">Uncharacterized protein</fullName>
    </submittedName>
</protein>
<organism evidence="2 3">
    <name type="scientific">Corynebacterium kalidii</name>
    <dbReference type="NCBI Taxonomy" id="2931982"/>
    <lineage>
        <taxon>Bacteria</taxon>
        <taxon>Bacillati</taxon>
        <taxon>Actinomycetota</taxon>
        <taxon>Actinomycetes</taxon>
        <taxon>Mycobacteriales</taxon>
        <taxon>Corynebacteriaceae</taxon>
        <taxon>Corynebacterium</taxon>
    </lineage>
</organism>
<gene>
    <name evidence="2" type="ORF">MUN33_11215</name>
</gene>
<dbReference type="Proteomes" id="UP001139207">
    <property type="component" value="Unassembled WGS sequence"/>
</dbReference>
<evidence type="ECO:0000313" key="2">
    <source>
        <dbReference type="EMBL" id="MCJ7859273.1"/>
    </source>
</evidence>
<evidence type="ECO:0000256" key="1">
    <source>
        <dbReference type="SAM" id="MobiDB-lite"/>
    </source>
</evidence>
<comment type="caution">
    <text evidence="2">The sequence shown here is derived from an EMBL/GenBank/DDBJ whole genome shotgun (WGS) entry which is preliminary data.</text>
</comment>
<evidence type="ECO:0000313" key="3">
    <source>
        <dbReference type="Proteomes" id="UP001139207"/>
    </source>
</evidence>
<accession>A0A9X2AZY5</accession>
<proteinExistence type="predicted"/>
<sequence>MADVDIKKMLEKRREAVGSEHKFRARFDDREFWIVAQELAPRSHRERLAEIQADVEDEVLTPFEGEDAVIEQYLGDQADAFREMCDEVDFDPFEALNMALSEHNKEVRRNPTQRSSRNTRRR</sequence>
<reference evidence="2" key="1">
    <citation type="submission" date="2022-04" db="EMBL/GenBank/DDBJ databases">
        <title>Corynebacterium kalidii LD5P10.</title>
        <authorList>
            <person name="Sun J.Q."/>
        </authorList>
    </citation>
    <scope>NUCLEOTIDE SEQUENCE</scope>
    <source>
        <strain evidence="2">LD5P10</strain>
    </source>
</reference>
<keyword evidence="3" id="KW-1185">Reference proteome</keyword>
<name>A0A9X2AZY5_9CORY</name>
<dbReference type="RefSeq" id="WP_244805002.1">
    <property type="nucleotide sequence ID" value="NZ_JALIEA010000017.1"/>
</dbReference>
<dbReference type="EMBL" id="JALIEA010000017">
    <property type="protein sequence ID" value="MCJ7859273.1"/>
    <property type="molecule type" value="Genomic_DNA"/>
</dbReference>